<dbReference type="OrthoDB" id="163063at2759"/>
<dbReference type="OMA" id="NDFGDYQ"/>
<evidence type="ECO:0000256" key="1">
    <source>
        <dbReference type="SAM" id="MobiDB-lite"/>
    </source>
</evidence>
<dbReference type="InParanoid" id="H3H0Q0"/>
<dbReference type="AlphaFoldDB" id="H3H0Q0"/>
<evidence type="ECO:0000313" key="3">
    <source>
        <dbReference type="Proteomes" id="UP000005238"/>
    </source>
</evidence>
<sequence>MELFAGFNAEELAMMQELLRLLVEDDDVLTQQPTPRTSARQDNQVLFDGLVGASPKLAGGMLMNDFGDYQWAMGAQNSRAWNAAPPVLPQTTQYPVNASRTRSRSNFASDDEPMLKRGRVDVASTMRMPVNRIPFPEGSRAGYPYY</sequence>
<dbReference type="Proteomes" id="UP000005238">
    <property type="component" value="Unassembled WGS sequence"/>
</dbReference>
<dbReference type="RefSeq" id="XP_067748121.1">
    <property type="nucleotide sequence ID" value="XM_067888917.1"/>
</dbReference>
<feature type="region of interest" description="Disordered" evidence="1">
    <location>
        <begin position="92"/>
        <end position="111"/>
    </location>
</feature>
<dbReference type="VEuPathDB" id="FungiDB:KRP23_4003"/>
<proteinExistence type="predicted"/>
<evidence type="ECO:0000313" key="2">
    <source>
        <dbReference type="EnsemblProtists" id="Phyra83750"/>
    </source>
</evidence>
<dbReference type="HOGENOM" id="CLU_1849044_0_0_1"/>
<dbReference type="EMBL" id="DS566092">
    <property type="status" value="NOT_ANNOTATED_CDS"/>
    <property type="molecule type" value="Genomic_DNA"/>
</dbReference>
<feature type="compositionally biased region" description="Polar residues" evidence="1">
    <location>
        <begin position="92"/>
        <end position="108"/>
    </location>
</feature>
<reference evidence="3" key="1">
    <citation type="journal article" date="2006" name="Science">
        <title>Phytophthora genome sequences uncover evolutionary origins and mechanisms of pathogenesis.</title>
        <authorList>
            <person name="Tyler B.M."/>
            <person name="Tripathy S."/>
            <person name="Zhang X."/>
            <person name="Dehal P."/>
            <person name="Jiang R.H."/>
            <person name="Aerts A."/>
            <person name="Arredondo F.D."/>
            <person name="Baxter L."/>
            <person name="Bensasson D."/>
            <person name="Beynon J.L."/>
            <person name="Chapman J."/>
            <person name="Damasceno C.M."/>
            <person name="Dorrance A.E."/>
            <person name="Dou D."/>
            <person name="Dickerman A.W."/>
            <person name="Dubchak I.L."/>
            <person name="Garbelotto M."/>
            <person name="Gijzen M."/>
            <person name="Gordon S.G."/>
            <person name="Govers F."/>
            <person name="Grunwald N.J."/>
            <person name="Huang W."/>
            <person name="Ivors K.L."/>
            <person name="Jones R.W."/>
            <person name="Kamoun S."/>
            <person name="Krampis K."/>
            <person name="Lamour K.H."/>
            <person name="Lee M.K."/>
            <person name="McDonald W.H."/>
            <person name="Medina M."/>
            <person name="Meijer H.J."/>
            <person name="Nordberg E.K."/>
            <person name="Maclean D.J."/>
            <person name="Ospina-Giraldo M.D."/>
            <person name="Morris P.F."/>
            <person name="Phuntumart V."/>
            <person name="Putnam N.H."/>
            <person name="Rash S."/>
            <person name="Rose J.K."/>
            <person name="Sakihama Y."/>
            <person name="Salamov A.A."/>
            <person name="Savidor A."/>
            <person name="Scheuring C.F."/>
            <person name="Smith B.M."/>
            <person name="Sobral B.W."/>
            <person name="Terry A."/>
            <person name="Torto-Alalibo T.A."/>
            <person name="Win J."/>
            <person name="Xu Z."/>
            <person name="Zhang H."/>
            <person name="Grigoriev I.V."/>
            <person name="Rokhsar D.S."/>
            <person name="Boore J.L."/>
        </authorList>
    </citation>
    <scope>NUCLEOTIDE SEQUENCE [LARGE SCALE GENOMIC DNA]</scope>
    <source>
        <strain evidence="3">Pr102</strain>
    </source>
</reference>
<dbReference type="VEuPathDB" id="FungiDB:KRP22_2747"/>
<dbReference type="GeneID" id="94224731"/>
<dbReference type="eggNOG" id="ENOG502SRDM">
    <property type="taxonomic scope" value="Eukaryota"/>
</dbReference>
<dbReference type="EnsemblProtists" id="Phyra83750">
    <property type="protein sequence ID" value="Phyra83750"/>
    <property type="gene ID" value="Phyra83750"/>
</dbReference>
<organism evidence="2 3">
    <name type="scientific">Phytophthora ramorum</name>
    <name type="common">Sudden oak death agent</name>
    <dbReference type="NCBI Taxonomy" id="164328"/>
    <lineage>
        <taxon>Eukaryota</taxon>
        <taxon>Sar</taxon>
        <taxon>Stramenopiles</taxon>
        <taxon>Oomycota</taxon>
        <taxon>Peronosporomycetes</taxon>
        <taxon>Peronosporales</taxon>
        <taxon>Peronosporaceae</taxon>
        <taxon>Phytophthora</taxon>
    </lineage>
</organism>
<keyword evidence="3" id="KW-1185">Reference proteome</keyword>
<accession>H3H0Q0</accession>
<protein>
    <submittedName>
        <fullName evidence="2">Uncharacterized protein</fullName>
    </submittedName>
</protein>
<name>H3H0Q0_PHYRM</name>
<reference evidence="2" key="2">
    <citation type="submission" date="2015-06" db="UniProtKB">
        <authorList>
            <consortium name="EnsemblProtists"/>
        </authorList>
    </citation>
    <scope>IDENTIFICATION</scope>
    <source>
        <strain evidence="2">Pr102</strain>
    </source>
</reference>